<evidence type="ECO:0000313" key="2">
    <source>
        <dbReference type="EMBL" id="PHJ17770.1"/>
    </source>
</evidence>
<feature type="compositionally biased region" description="Polar residues" evidence="1">
    <location>
        <begin position="283"/>
        <end position="293"/>
    </location>
</feature>
<name>A0A2C6K9I0_9APIC</name>
<keyword evidence="2" id="KW-0472">Membrane</keyword>
<sequence length="819" mass="87881">MVNSRHPVSRSRPRHWERTLATNPPDHVCPRRRMATTWLSDKDSVIETGLVQPRRRDVTPWFQGPIPSATPSFISFVGDFPAVLRPSSVSSAEVTRPGALRDESVQGHCSPDRHPQLFSSGPSRRGRAGVPVLPHVLHLVRTILTAMSRLVSFFAIGCFSAALLSAPRGSSRCVLVSEARRSTTAGGPSTPSHAEVEIVSEEVPVPGHRRYVDTDGVSLSNVSGERPDRRPTGGRGRIRTASHEGKTVEVSGAGVEAESAFTRTEMPVFSSGKGGLSFEQISSSALPTDSDGPTQGRLPEFSTKASPQLPSGTGSLGNRGRDEEEAEEYVEYMGGNDWRTVHHGPVGVSRSPVRLSERERQCASEGPLSVAYTPAGVLPADLELLSLYVVRDEGYFKLSRNSAAVPVCPAGFLEVLLYMRSILFGTFSSEIPGSAAASRTSLLNFVERRFVDRATLLCSGRIGQRAVLRKLRVKDGDLIGDLEFFDAHRTLAMFASPADSRDLENGSPGVPPGPRSRARLPLLSGEIAKQKRKLTPPDGTRTAKKPLLGFLCMFSRYFCPVDKTVASSKPDTHSDDKTATQAAAVRGGQVILAGVPLHSVRGMKPLDIFGLKVKESLYRAQRKAASRGAVVEVTGVSALPSVSKGFSGGSGETQTEPDREDYEAPAESYAKTGDGAGSANSGTEDDGMGMYVPGFLFSGVGDNSHFEEEPTLLEKETTSVDLKVTVLCLQEGVVPIFVKEWPRHYNVMKPGKVAPLRPASLAKSRSVAGVLVLAGIAAGSYASRKVVNLSSLRFRTSEERKQSFVLLGLFVVGAASPGE</sequence>
<dbReference type="GeneID" id="94431747"/>
<evidence type="ECO:0000256" key="1">
    <source>
        <dbReference type="SAM" id="MobiDB-lite"/>
    </source>
</evidence>
<feature type="region of interest" description="Disordered" evidence="1">
    <location>
        <begin position="283"/>
        <end position="324"/>
    </location>
</feature>
<protein>
    <submittedName>
        <fullName evidence="2">Transmembrane protein</fullName>
    </submittedName>
</protein>
<dbReference type="RefSeq" id="XP_067919485.1">
    <property type="nucleotide sequence ID" value="XM_068068536.1"/>
</dbReference>
<feature type="region of interest" description="Disordered" evidence="1">
    <location>
        <begin position="211"/>
        <end position="251"/>
    </location>
</feature>
<feature type="region of interest" description="Disordered" evidence="1">
    <location>
        <begin position="499"/>
        <end position="519"/>
    </location>
</feature>
<comment type="caution">
    <text evidence="2">The sequence shown here is derived from an EMBL/GenBank/DDBJ whole genome shotgun (WGS) entry which is preliminary data.</text>
</comment>
<feature type="region of interest" description="Disordered" evidence="1">
    <location>
        <begin position="101"/>
        <end position="125"/>
    </location>
</feature>
<organism evidence="2 3">
    <name type="scientific">Cystoisospora suis</name>
    <dbReference type="NCBI Taxonomy" id="483139"/>
    <lineage>
        <taxon>Eukaryota</taxon>
        <taxon>Sar</taxon>
        <taxon>Alveolata</taxon>
        <taxon>Apicomplexa</taxon>
        <taxon>Conoidasida</taxon>
        <taxon>Coccidia</taxon>
        <taxon>Eucoccidiorida</taxon>
        <taxon>Eimeriorina</taxon>
        <taxon>Sarcocystidae</taxon>
        <taxon>Cystoisospora</taxon>
    </lineage>
</organism>
<feature type="compositionally biased region" description="Basic and acidic residues" evidence="1">
    <location>
        <begin position="101"/>
        <end position="115"/>
    </location>
</feature>
<proteinExistence type="predicted"/>
<dbReference type="VEuPathDB" id="ToxoDB:CSUI_008403"/>
<gene>
    <name evidence="2" type="ORF">CSUI_008403</name>
</gene>
<keyword evidence="2" id="KW-0812">Transmembrane</keyword>
<dbReference type="Proteomes" id="UP000221165">
    <property type="component" value="Unassembled WGS sequence"/>
</dbReference>
<keyword evidence="3" id="KW-1185">Reference proteome</keyword>
<feature type="region of interest" description="Disordered" evidence="1">
    <location>
        <begin position="644"/>
        <end position="684"/>
    </location>
</feature>
<dbReference type="OrthoDB" id="333542at2759"/>
<reference evidence="2 3" key="1">
    <citation type="journal article" date="2017" name="Int. J. Parasitol.">
        <title>The genome of the protozoan parasite Cystoisospora suis and a reverse vaccinology approach to identify vaccine candidates.</title>
        <authorList>
            <person name="Palmieri N."/>
            <person name="Shrestha A."/>
            <person name="Ruttkowski B."/>
            <person name="Beck T."/>
            <person name="Vogl C."/>
            <person name="Tomley F."/>
            <person name="Blake D.P."/>
            <person name="Joachim A."/>
        </authorList>
    </citation>
    <scope>NUCLEOTIDE SEQUENCE [LARGE SCALE GENOMIC DNA]</scope>
    <source>
        <strain evidence="2 3">Wien I</strain>
    </source>
</reference>
<evidence type="ECO:0000313" key="3">
    <source>
        <dbReference type="Proteomes" id="UP000221165"/>
    </source>
</evidence>
<dbReference type="EMBL" id="MIGC01004700">
    <property type="protein sequence ID" value="PHJ17770.1"/>
    <property type="molecule type" value="Genomic_DNA"/>
</dbReference>
<accession>A0A2C6K9I0</accession>
<feature type="compositionally biased region" description="Polar residues" evidence="1">
    <location>
        <begin position="303"/>
        <end position="313"/>
    </location>
</feature>
<dbReference type="AlphaFoldDB" id="A0A2C6K9I0"/>